<dbReference type="Proteomes" id="UP000026915">
    <property type="component" value="Chromosome 9"/>
</dbReference>
<sequence length="110" mass="12010">MHHSLSPNLSILLPLLVLRAEACCCQSPCVTHFPQISLLCFPFLCREQRLVATNLHASLTVPKSLDFTSPSCAESRGLLLPISVHRSLSPNLSTLLPLLASRPKAFCCES</sequence>
<keyword evidence="1" id="KW-0732">Signal</keyword>
<proteinExistence type="predicted"/>
<reference evidence="2 3" key="1">
    <citation type="journal article" date="2013" name="Genome Biol.">
        <title>The genome sequence of the most widely cultivated cacao type and its use to identify candidate genes regulating pod color.</title>
        <authorList>
            <person name="Motamayor J.C."/>
            <person name="Mockaitis K."/>
            <person name="Schmutz J."/>
            <person name="Haiminen N."/>
            <person name="Iii D.L."/>
            <person name="Cornejo O."/>
            <person name="Findley S.D."/>
            <person name="Zheng P."/>
            <person name="Utro F."/>
            <person name="Royaert S."/>
            <person name="Saski C."/>
            <person name="Jenkins J."/>
            <person name="Podicheti R."/>
            <person name="Zhao M."/>
            <person name="Scheffler B.E."/>
            <person name="Stack J.C."/>
            <person name="Feltus F.A."/>
            <person name="Mustiga G.M."/>
            <person name="Amores F."/>
            <person name="Phillips W."/>
            <person name="Marelli J.P."/>
            <person name="May G.D."/>
            <person name="Shapiro H."/>
            <person name="Ma J."/>
            <person name="Bustamante C.D."/>
            <person name="Schnell R.J."/>
            <person name="Main D."/>
            <person name="Gilbert D."/>
            <person name="Parida L."/>
            <person name="Kuhn D.N."/>
        </authorList>
    </citation>
    <scope>NUCLEOTIDE SEQUENCE [LARGE SCALE GENOMIC DNA]</scope>
    <source>
        <strain evidence="3">cv. Matina 1-6</strain>
    </source>
</reference>
<dbReference type="HOGENOM" id="CLU_2175666_0_0_1"/>
<protein>
    <recommendedName>
        <fullName evidence="4">Secreted protein</fullName>
    </recommendedName>
</protein>
<evidence type="ECO:0000313" key="2">
    <source>
        <dbReference type="EMBL" id="EOY32581.1"/>
    </source>
</evidence>
<name>A0A061GSU1_THECC</name>
<dbReference type="Gramene" id="EOY32581">
    <property type="protein sequence ID" value="EOY32581"/>
    <property type="gene ID" value="TCM_040571"/>
</dbReference>
<evidence type="ECO:0000256" key="1">
    <source>
        <dbReference type="SAM" id="SignalP"/>
    </source>
</evidence>
<dbReference type="InParanoid" id="A0A061GSU1"/>
<feature type="chain" id="PRO_5001603712" description="Secreted protein" evidence="1">
    <location>
        <begin position="23"/>
        <end position="110"/>
    </location>
</feature>
<gene>
    <name evidence="2" type="ORF">TCM_040571</name>
</gene>
<dbReference type="AlphaFoldDB" id="A0A061GSU1"/>
<evidence type="ECO:0000313" key="3">
    <source>
        <dbReference type="Proteomes" id="UP000026915"/>
    </source>
</evidence>
<keyword evidence="3" id="KW-1185">Reference proteome</keyword>
<dbReference type="EMBL" id="CM001887">
    <property type="protein sequence ID" value="EOY32581.1"/>
    <property type="molecule type" value="Genomic_DNA"/>
</dbReference>
<feature type="signal peptide" evidence="1">
    <location>
        <begin position="1"/>
        <end position="22"/>
    </location>
</feature>
<accession>A0A061GSU1</accession>
<organism evidence="2 3">
    <name type="scientific">Theobroma cacao</name>
    <name type="common">Cacao</name>
    <name type="synonym">Cocoa</name>
    <dbReference type="NCBI Taxonomy" id="3641"/>
    <lineage>
        <taxon>Eukaryota</taxon>
        <taxon>Viridiplantae</taxon>
        <taxon>Streptophyta</taxon>
        <taxon>Embryophyta</taxon>
        <taxon>Tracheophyta</taxon>
        <taxon>Spermatophyta</taxon>
        <taxon>Magnoliopsida</taxon>
        <taxon>eudicotyledons</taxon>
        <taxon>Gunneridae</taxon>
        <taxon>Pentapetalae</taxon>
        <taxon>rosids</taxon>
        <taxon>malvids</taxon>
        <taxon>Malvales</taxon>
        <taxon>Malvaceae</taxon>
        <taxon>Byttnerioideae</taxon>
        <taxon>Theobroma</taxon>
    </lineage>
</organism>
<evidence type="ECO:0008006" key="4">
    <source>
        <dbReference type="Google" id="ProtNLM"/>
    </source>
</evidence>